<dbReference type="AlphaFoldDB" id="A0A7R9FI04"/>
<evidence type="ECO:0000256" key="1">
    <source>
        <dbReference type="SAM" id="SignalP"/>
    </source>
</evidence>
<name>A0A7R9FI04_9NEOP</name>
<sequence length="218" mass="23856">MKVILVSLLCFAIFDRSFALDVNASDYIDALLSAVTVALEEKDVEVSYKPYVVQFVSEGSTYNLMLPEGGLNSAVPEMALLGNTSWWGDSEAFNIYCELIIGEHSTYYAGTLGALEGEAINITITTNVTGFEMSTYKGFVQNGTTYSLPTHILDTKNKGNVTYTIDAPGASDQLLADTLAATKELDLLVLRNNFLNFLTDYILSIMDEVDIDDYVTSS</sequence>
<keyword evidence="1" id="KW-0732">Signal</keyword>
<evidence type="ECO:0000313" key="2">
    <source>
        <dbReference type="EMBL" id="CAD7453873.1"/>
    </source>
</evidence>
<dbReference type="EMBL" id="OE000449">
    <property type="protein sequence ID" value="CAD7453873.1"/>
    <property type="molecule type" value="Genomic_DNA"/>
</dbReference>
<accession>A0A7R9FI04</accession>
<feature type="signal peptide" evidence="1">
    <location>
        <begin position="1"/>
        <end position="19"/>
    </location>
</feature>
<organism evidence="2">
    <name type="scientific">Timema tahoe</name>
    <dbReference type="NCBI Taxonomy" id="61484"/>
    <lineage>
        <taxon>Eukaryota</taxon>
        <taxon>Metazoa</taxon>
        <taxon>Ecdysozoa</taxon>
        <taxon>Arthropoda</taxon>
        <taxon>Hexapoda</taxon>
        <taxon>Insecta</taxon>
        <taxon>Pterygota</taxon>
        <taxon>Neoptera</taxon>
        <taxon>Polyneoptera</taxon>
        <taxon>Phasmatodea</taxon>
        <taxon>Timematodea</taxon>
        <taxon>Timematoidea</taxon>
        <taxon>Timematidae</taxon>
        <taxon>Timema</taxon>
    </lineage>
</organism>
<reference evidence="2" key="1">
    <citation type="submission" date="2020-11" db="EMBL/GenBank/DDBJ databases">
        <authorList>
            <person name="Tran Van P."/>
        </authorList>
    </citation>
    <scope>NUCLEOTIDE SEQUENCE</scope>
</reference>
<gene>
    <name evidence="2" type="ORF">TTEB3V08_LOCUS1990</name>
</gene>
<protein>
    <submittedName>
        <fullName evidence="2">Uncharacterized protein</fullName>
    </submittedName>
</protein>
<feature type="chain" id="PRO_5031134311" evidence="1">
    <location>
        <begin position="20"/>
        <end position="218"/>
    </location>
</feature>
<proteinExistence type="predicted"/>